<dbReference type="InterPro" id="IPR015940">
    <property type="entry name" value="UBA"/>
</dbReference>
<keyword evidence="1" id="KW-0677">Repeat</keyword>
<dbReference type="SUPFAM" id="SSF101238">
    <property type="entry name" value="XPC-binding domain"/>
    <property type="match status" value="1"/>
</dbReference>
<comment type="function">
    <text evidence="5">Multiubiquitin chain receptor involved in modulation of proteasomal degradation. Involved in nucleotide excision repair.</text>
</comment>
<dbReference type="GO" id="GO:0043161">
    <property type="term" value="P:proteasome-mediated ubiquitin-dependent protein catabolic process"/>
    <property type="evidence" value="ECO:0007669"/>
    <property type="project" value="UniProtKB-UniRule"/>
</dbReference>
<dbReference type="InterPro" id="IPR015360">
    <property type="entry name" value="XPC-bd"/>
</dbReference>
<dbReference type="SUPFAM" id="SSF46934">
    <property type="entry name" value="UBA-like"/>
    <property type="match status" value="2"/>
</dbReference>
<dbReference type="eggNOG" id="KOG0011">
    <property type="taxonomic scope" value="Eukaryota"/>
</dbReference>
<dbReference type="InterPro" id="IPR029071">
    <property type="entry name" value="Ubiquitin-like_domsf"/>
</dbReference>
<sequence>MKIHLKTLTAQKFEIEISDPSKTTILQCKKLAIEGQPQLGAETDFLVFVHKGQVLEDEKTVSEAEITEDGFVVVMSKKTKKPAEKTTAAAPAPANPPATSAPDVAAPVAPAAAVAMAPQTTAEVPVSSPGLVVGAELEKAIEELQAMGFPRDQCVAALRAAFNNPDRAVEYLLNGIPEGMMVSAPAANAAAAAPPPAAAPGADAAAANAVRTAEGATASAPGVGAGGAPPAAADGSAPLNLFPQGIPANLAAAGAGGAEEEAQEGEVNTLAFLRDNPQFQAIRAMVQGNPSILQPMLGELQRQNPQLYHLINSNQEEFLQLLNEPSDFEAQGMGEGEMEQIELSKEENEACERLMALGFTMEQCVEAYIACDKNEEMAANYLFEAPPDAMGE</sequence>
<dbReference type="SMART" id="SM00727">
    <property type="entry name" value="STI1"/>
    <property type="match status" value="1"/>
</dbReference>
<feature type="region of interest" description="Disordered" evidence="6">
    <location>
        <begin position="84"/>
        <end position="103"/>
    </location>
</feature>
<organism evidence="9 10">
    <name type="scientific">Bathycoccus prasinos</name>
    <dbReference type="NCBI Taxonomy" id="41875"/>
    <lineage>
        <taxon>Eukaryota</taxon>
        <taxon>Viridiplantae</taxon>
        <taxon>Chlorophyta</taxon>
        <taxon>Mamiellophyceae</taxon>
        <taxon>Mamiellales</taxon>
        <taxon>Bathycoccaceae</taxon>
        <taxon>Bathycoccus</taxon>
    </lineage>
</organism>
<evidence type="ECO:0000313" key="9">
    <source>
        <dbReference type="EMBL" id="CCO18608.1"/>
    </source>
</evidence>
<dbReference type="PANTHER" id="PTHR10621">
    <property type="entry name" value="UV EXCISION REPAIR PROTEIN RAD23"/>
    <property type="match status" value="1"/>
</dbReference>
<dbReference type="Gene3D" id="1.10.10.540">
    <property type="entry name" value="XPC-binding domain"/>
    <property type="match status" value="1"/>
</dbReference>
<dbReference type="Pfam" id="PF00627">
    <property type="entry name" value="UBA"/>
    <property type="match status" value="2"/>
</dbReference>
<dbReference type="GeneID" id="19012874"/>
<evidence type="ECO:0000256" key="4">
    <source>
        <dbReference type="ARBA" id="ARBA00023242"/>
    </source>
</evidence>
<keyword evidence="2 5" id="KW-0227">DNA damage</keyword>
<evidence type="ECO:0000256" key="3">
    <source>
        <dbReference type="ARBA" id="ARBA00023204"/>
    </source>
</evidence>
<dbReference type="FunFam" id="1.10.8.10:FF:000003">
    <property type="entry name" value="UV excision repair protein RAD23 homolog"/>
    <property type="match status" value="1"/>
</dbReference>
<dbReference type="KEGG" id="bpg:Bathy11g01940"/>
<evidence type="ECO:0000256" key="2">
    <source>
        <dbReference type="ARBA" id="ARBA00022763"/>
    </source>
</evidence>
<keyword evidence="5" id="KW-0963">Cytoplasm</keyword>
<dbReference type="GO" id="GO:0070628">
    <property type="term" value="F:proteasome binding"/>
    <property type="evidence" value="ECO:0007669"/>
    <property type="project" value="TreeGrafter"/>
</dbReference>
<dbReference type="OrthoDB" id="419317at2759"/>
<dbReference type="PRINTS" id="PR01839">
    <property type="entry name" value="RAD23PROTEIN"/>
</dbReference>
<dbReference type="Proteomes" id="UP000198341">
    <property type="component" value="Chromosome 11"/>
</dbReference>
<dbReference type="GO" id="GO:0031593">
    <property type="term" value="F:polyubiquitin modification-dependent protein binding"/>
    <property type="evidence" value="ECO:0007669"/>
    <property type="project" value="UniProtKB-UniRule"/>
</dbReference>
<comment type="subcellular location">
    <subcellularLocation>
        <location evidence="5">Nucleus</location>
    </subcellularLocation>
    <subcellularLocation>
        <location evidence="5">Cytoplasm</location>
    </subcellularLocation>
</comment>
<evidence type="ECO:0000259" key="7">
    <source>
        <dbReference type="PROSITE" id="PS50030"/>
    </source>
</evidence>
<dbReference type="PROSITE" id="PS50030">
    <property type="entry name" value="UBA"/>
    <property type="match status" value="2"/>
</dbReference>
<protein>
    <recommendedName>
        <fullName evidence="5">Ubiquitin receptor RAD23</fullName>
    </recommendedName>
    <alternativeName>
        <fullName evidence="5">DNA repair protein RAD23</fullName>
    </alternativeName>
</protein>
<reference evidence="9 10" key="1">
    <citation type="submission" date="2011-10" db="EMBL/GenBank/DDBJ databases">
        <authorList>
            <person name="Genoscope - CEA"/>
        </authorList>
    </citation>
    <scope>NUCLEOTIDE SEQUENCE [LARGE SCALE GENOMIC DNA]</scope>
    <source>
        <strain evidence="9 10">RCC 1105</strain>
    </source>
</reference>
<dbReference type="PANTHER" id="PTHR10621:SF0">
    <property type="entry name" value="UV EXCISION REPAIR PROTEIN RAD23"/>
    <property type="match status" value="1"/>
</dbReference>
<dbReference type="FunFam" id="1.10.10.540:FF:000001">
    <property type="entry name" value="UV excision repair protein RAD23 B"/>
    <property type="match status" value="1"/>
</dbReference>
<dbReference type="Gene3D" id="1.10.8.10">
    <property type="entry name" value="DNA helicase RuvA subunit, C-terminal domain"/>
    <property type="match status" value="2"/>
</dbReference>
<dbReference type="STRING" id="41875.K8FAG8"/>
<feature type="domain" description="UBA" evidence="7">
    <location>
        <begin position="135"/>
        <end position="175"/>
    </location>
</feature>
<feature type="domain" description="UBA" evidence="7">
    <location>
        <begin position="344"/>
        <end position="385"/>
    </location>
</feature>
<dbReference type="Gene3D" id="3.10.20.90">
    <property type="entry name" value="Phosphatidylinositol 3-kinase Catalytic Subunit, Chain A, domain 1"/>
    <property type="match status" value="1"/>
</dbReference>
<keyword evidence="10" id="KW-1185">Reference proteome</keyword>
<dbReference type="InterPro" id="IPR009060">
    <property type="entry name" value="UBA-like_sf"/>
</dbReference>
<dbReference type="SMART" id="SM00213">
    <property type="entry name" value="UBQ"/>
    <property type="match status" value="1"/>
</dbReference>
<keyword evidence="3 5" id="KW-0234">DNA repair</keyword>
<feature type="domain" description="Ubiquitin-like" evidence="8">
    <location>
        <begin position="1"/>
        <end position="81"/>
    </location>
</feature>
<dbReference type="NCBIfam" id="TIGR00601">
    <property type="entry name" value="rad23"/>
    <property type="match status" value="1"/>
</dbReference>
<dbReference type="CDD" id="cd14281">
    <property type="entry name" value="UBA2_Rad23_like"/>
    <property type="match status" value="1"/>
</dbReference>
<dbReference type="SUPFAM" id="SSF54236">
    <property type="entry name" value="Ubiquitin-like"/>
    <property type="match status" value="1"/>
</dbReference>
<name>K8FAG8_9CHLO</name>
<proteinExistence type="inferred from homology"/>
<dbReference type="CDD" id="cd01805">
    <property type="entry name" value="Ubl_Rad23"/>
    <property type="match status" value="1"/>
</dbReference>
<keyword evidence="4 5" id="KW-0539">Nucleus</keyword>
<evidence type="ECO:0000256" key="1">
    <source>
        <dbReference type="ARBA" id="ARBA00022737"/>
    </source>
</evidence>
<dbReference type="GO" id="GO:0003684">
    <property type="term" value="F:damaged DNA binding"/>
    <property type="evidence" value="ECO:0007669"/>
    <property type="project" value="UniProtKB-UniRule"/>
</dbReference>
<dbReference type="FunFam" id="1.10.8.10:FF:000002">
    <property type="entry name" value="UV excision repair protein RAD23 homolog"/>
    <property type="match status" value="1"/>
</dbReference>
<dbReference type="InterPro" id="IPR004806">
    <property type="entry name" value="Rad23"/>
</dbReference>
<comment type="similarity">
    <text evidence="5">Belongs to the RAD23 family.</text>
</comment>
<dbReference type="GO" id="GO:0005654">
    <property type="term" value="C:nucleoplasm"/>
    <property type="evidence" value="ECO:0007669"/>
    <property type="project" value="TreeGrafter"/>
</dbReference>
<dbReference type="CDD" id="cd14280">
    <property type="entry name" value="UBA1_Rad23_like"/>
    <property type="match status" value="1"/>
</dbReference>
<dbReference type="GO" id="GO:0006289">
    <property type="term" value="P:nucleotide-excision repair"/>
    <property type="evidence" value="ECO:0007669"/>
    <property type="project" value="UniProtKB-UniRule"/>
</dbReference>
<dbReference type="Pfam" id="PF00240">
    <property type="entry name" value="ubiquitin"/>
    <property type="match status" value="1"/>
</dbReference>
<dbReference type="GO" id="GO:0005829">
    <property type="term" value="C:cytosol"/>
    <property type="evidence" value="ECO:0007669"/>
    <property type="project" value="TreeGrafter"/>
</dbReference>
<dbReference type="GO" id="GO:0043130">
    <property type="term" value="F:ubiquitin binding"/>
    <property type="evidence" value="ECO:0007669"/>
    <property type="project" value="UniProtKB-UniRule"/>
</dbReference>
<dbReference type="InterPro" id="IPR006636">
    <property type="entry name" value="STI1_HS-bd"/>
</dbReference>
<dbReference type="Pfam" id="PF09280">
    <property type="entry name" value="XPC-binding"/>
    <property type="match status" value="1"/>
</dbReference>
<dbReference type="EMBL" id="FO082268">
    <property type="protein sequence ID" value="CCO18608.1"/>
    <property type="molecule type" value="Genomic_DNA"/>
</dbReference>
<feature type="compositionally biased region" description="Low complexity" evidence="6">
    <location>
        <begin position="85"/>
        <end position="103"/>
    </location>
</feature>
<dbReference type="PROSITE" id="PS50053">
    <property type="entry name" value="UBIQUITIN_2"/>
    <property type="match status" value="1"/>
</dbReference>
<evidence type="ECO:0000259" key="8">
    <source>
        <dbReference type="PROSITE" id="PS50053"/>
    </source>
</evidence>
<dbReference type="InterPro" id="IPR036353">
    <property type="entry name" value="XPC-bd_sf"/>
</dbReference>
<evidence type="ECO:0000256" key="5">
    <source>
        <dbReference type="RuleBase" id="RU367049"/>
    </source>
</evidence>
<gene>
    <name evidence="9" type="ordered locus">Bathy11g01940</name>
</gene>
<accession>K8FAG8</accession>
<dbReference type="InterPro" id="IPR000626">
    <property type="entry name" value="Ubiquitin-like_dom"/>
</dbReference>
<dbReference type="AlphaFoldDB" id="K8FAG8"/>
<evidence type="ECO:0000256" key="6">
    <source>
        <dbReference type="SAM" id="MobiDB-lite"/>
    </source>
</evidence>
<evidence type="ECO:0000313" key="10">
    <source>
        <dbReference type="Proteomes" id="UP000198341"/>
    </source>
</evidence>
<dbReference type="RefSeq" id="XP_007510263.1">
    <property type="nucleotide sequence ID" value="XM_007510201.1"/>
</dbReference>
<dbReference type="SMART" id="SM00165">
    <property type="entry name" value="UBA"/>
    <property type="match status" value="2"/>
</dbReference>